<accession>A0A2W7TDG1</accession>
<reference evidence="1 2" key="1">
    <citation type="submission" date="2018-06" db="EMBL/GenBank/DDBJ databases">
        <title>Genomic Encyclopedia of Archaeal and Bacterial Type Strains, Phase II (KMG-II): from individual species to whole genera.</title>
        <authorList>
            <person name="Goeker M."/>
        </authorList>
    </citation>
    <scope>NUCLEOTIDE SEQUENCE [LARGE SCALE GENOMIC DNA]</scope>
    <source>
        <strain evidence="1 2">DSM 22686</strain>
    </source>
</reference>
<proteinExistence type="predicted"/>
<comment type="caution">
    <text evidence="1">The sequence shown here is derived from an EMBL/GenBank/DDBJ whole genome shotgun (WGS) entry which is preliminary data.</text>
</comment>
<organism evidence="1 2">
    <name type="scientific">Algoriphagus ratkowskyi</name>
    <dbReference type="NCBI Taxonomy" id="57028"/>
    <lineage>
        <taxon>Bacteria</taxon>
        <taxon>Pseudomonadati</taxon>
        <taxon>Bacteroidota</taxon>
        <taxon>Cytophagia</taxon>
        <taxon>Cytophagales</taxon>
        <taxon>Cyclobacteriaceae</taxon>
        <taxon>Algoriphagus</taxon>
    </lineage>
</organism>
<evidence type="ECO:0000313" key="2">
    <source>
        <dbReference type="Proteomes" id="UP000249115"/>
    </source>
</evidence>
<protein>
    <submittedName>
        <fullName evidence="1">Uncharacterized protein</fullName>
    </submittedName>
</protein>
<name>A0A2W7TDG1_9BACT</name>
<dbReference type="EMBL" id="QKZU01000001">
    <property type="protein sequence ID" value="PZX61342.1"/>
    <property type="molecule type" value="Genomic_DNA"/>
</dbReference>
<evidence type="ECO:0000313" key="1">
    <source>
        <dbReference type="EMBL" id="PZX61342.1"/>
    </source>
</evidence>
<dbReference type="AlphaFoldDB" id="A0A2W7TDG1"/>
<sequence length="52" mass="5515">MQEFNGGLTWLALAGAVALTVALEALMNPKATIDAMSSGWGKAEELEKYSDN</sequence>
<gene>
    <name evidence="1" type="ORF">LV84_00330</name>
</gene>
<dbReference type="Proteomes" id="UP000249115">
    <property type="component" value="Unassembled WGS sequence"/>
</dbReference>